<comment type="caution">
    <text evidence="9">The sequence shown here is derived from an EMBL/GenBank/DDBJ whole genome shotgun (WGS) entry which is preliminary data.</text>
</comment>
<dbReference type="EMBL" id="MTCY01000010">
    <property type="protein sequence ID" value="OWP78427.1"/>
    <property type="molecule type" value="Genomic_DNA"/>
</dbReference>
<comment type="subcellular location">
    <subcellularLocation>
        <location evidence="6">Cell membrane</location>
        <topology evidence="6">Multi-pass membrane protein</topology>
    </subcellularLocation>
    <subcellularLocation>
        <location evidence="1">Membrane</location>
        <topology evidence="1">Multi-pass membrane protein</topology>
    </subcellularLocation>
</comment>
<feature type="transmembrane region" description="Helical" evidence="7">
    <location>
        <begin position="173"/>
        <end position="192"/>
    </location>
</feature>
<feature type="domain" description="Heme-copper oxidase subunit III family profile" evidence="8">
    <location>
        <begin position="20"/>
        <end position="193"/>
    </location>
</feature>
<dbReference type="InterPro" id="IPR024791">
    <property type="entry name" value="Cyt_c/ubiquinol_Oxase_su3"/>
</dbReference>
<dbReference type="Gene3D" id="1.20.120.80">
    <property type="entry name" value="Cytochrome c oxidase, subunit III, four-helix bundle"/>
    <property type="match status" value="1"/>
</dbReference>
<reference evidence="9 10" key="1">
    <citation type="journal article" date="2017" name="Infect. Genet. Evol.">
        <title>Comparative genome analysis of fish pathogen Flavobacterium columnare reveals extensive sequence diversity within the species.</title>
        <authorList>
            <person name="Kayansamruaj P."/>
            <person name="Dong H.T."/>
            <person name="Hirono I."/>
            <person name="Kondo H."/>
            <person name="Senapin S."/>
            <person name="Rodkhum C."/>
        </authorList>
    </citation>
    <scope>NUCLEOTIDE SEQUENCE [LARGE SCALE GENOMIC DNA]</scope>
    <source>
        <strain evidence="9 10">1214</strain>
    </source>
</reference>
<dbReference type="Proteomes" id="UP000198034">
    <property type="component" value="Unassembled WGS sequence"/>
</dbReference>
<evidence type="ECO:0000256" key="7">
    <source>
        <dbReference type="SAM" id="Phobius"/>
    </source>
</evidence>
<dbReference type="Pfam" id="PF00510">
    <property type="entry name" value="COX3"/>
    <property type="match status" value="1"/>
</dbReference>
<proteinExistence type="inferred from homology"/>
<dbReference type="OrthoDB" id="9810850at2"/>
<feature type="transmembrane region" description="Helical" evidence="7">
    <location>
        <begin position="60"/>
        <end position="80"/>
    </location>
</feature>
<evidence type="ECO:0000256" key="1">
    <source>
        <dbReference type="ARBA" id="ARBA00004141"/>
    </source>
</evidence>
<name>A0A246GC35_9FLAO</name>
<dbReference type="SUPFAM" id="SSF81452">
    <property type="entry name" value="Cytochrome c oxidase subunit III-like"/>
    <property type="match status" value="1"/>
</dbReference>
<dbReference type="InterPro" id="IPR000298">
    <property type="entry name" value="Cyt_c_oxidase-like_su3"/>
</dbReference>
<keyword evidence="3 6" id="KW-0812">Transmembrane</keyword>
<sequence>MKNTTTNYKDFYYPPGGILLWIIIILEIITFGMAIIAMNYSAQEEIKIFSESCLKLNNDIGLINTIILLTSGFFMATSVNYAKKSDHKKFNLYLKITMLLGVLFLILKSYEYFEKLNHNINLDTNTFFTYYWLLTGFHYLHVVIGLLILLIIYIKSKKTSLAKNLFDIEASGAFWHMCDLIWLILFPALYLIF</sequence>
<protein>
    <submittedName>
        <fullName evidence="9">Nitric oxide reductase</fullName>
    </submittedName>
</protein>
<feature type="transmembrane region" description="Helical" evidence="7">
    <location>
        <begin position="130"/>
        <end position="153"/>
    </location>
</feature>
<organism evidence="9 10">
    <name type="scientific">Flavobacterium columnare</name>
    <dbReference type="NCBI Taxonomy" id="996"/>
    <lineage>
        <taxon>Bacteria</taxon>
        <taxon>Pseudomonadati</taxon>
        <taxon>Bacteroidota</taxon>
        <taxon>Flavobacteriia</taxon>
        <taxon>Flavobacteriales</taxon>
        <taxon>Flavobacteriaceae</taxon>
        <taxon>Flavobacterium</taxon>
    </lineage>
</organism>
<evidence type="ECO:0000256" key="2">
    <source>
        <dbReference type="ARBA" id="ARBA00010581"/>
    </source>
</evidence>
<dbReference type="GO" id="GO:0019646">
    <property type="term" value="P:aerobic electron transport chain"/>
    <property type="evidence" value="ECO:0007669"/>
    <property type="project" value="InterPro"/>
</dbReference>
<gene>
    <name evidence="9" type="ORF">BWK62_05120</name>
</gene>
<accession>A0A246GC35</accession>
<feature type="transmembrane region" description="Helical" evidence="7">
    <location>
        <begin position="12"/>
        <end position="40"/>
    </location>
</feature>
<comment type="similarity">
    <text evidence="2 6">Belongs to the cytochrome c oxidase subunit 3 family.</text>
</comment>
<dbReference type="GO" id="GO:0005886">
    <property type="term" value="C:plasma membrane"/>
    <property type="evidence" value="ECO:0007669"/>
    <property type="project" value="UniProtKB-SubCell"/>
</dbReference>
<feature type="transmembrane region" description="Helical" evidence="7">
    <location>
        <begin position="92"/>
        <end position="110"/>
    </location>
</feature>
<dbReference type="InterPro" id="IPR035973">
    <property type="entry name" value="Cyt_c_oxidase_su3-like_sf"/>
</dbReference>
<evidence type="ECO:0000313" key="10">
    <source>
        <dbReference type="Proteomes" id="UP000198034"/>
    </source>
</evidence>
<keyword evidence="4 7" id="KW-1133">Transmembrane helix</keyword>
<evidence type="ECO:0000256" key="5">
    <source>
        <dbReference type="ARBA" id="ARBA00023136"/>
    </source>
</evidence>
<evidence type="ECO:0000313" key="9">
    <source>
        <dbReference type="EMBL" id="OWP78427.1"/>
    </source>
</evidence>
<evidence type="ECO:0000259" key="8">
    <source>
        <dbReference type="PROSITE" id="PS50253"/>
    </source>
</evidence>
<evidence type="ECO:0000256" key="4">
    <source>
        <dbReference type="ARBA" id="ARBA00022989"/>
    </source>
</evidence>
<dbReference type="InterPro" id="IPR013833">
    <property type="entry name" value="Cyt_c_oxidase_su3_a-hlx"/>
</dbReference>
<evidence type="ECO:0000256" key="3">
    <source>
        <dbReference type="ARBA" id="ARBA00022692"/>
    </source>
</evidence>
<dbReference type="AlphaFoldDB" id="A0A246GC35"/>
<evidence type="ECO:0000256" key="6">
    <source>
        <dbReference type="RuleBase" id="RU003376"/>
    </source>
</evidence>
<dbReference type="PANTHER" id="PTHR11403">
    <property type="entry name" value="CYTOCHROME C OXIDASE SUBUNIT III"/>
    <property type="match status" value="1"/>
</dbReference>
<dbReference type="PROSITE" id="PS50253">
    <property type="entry name" value="COX3"/>
    <property type="match status" value="1"/>
</dbReference>
<dbReference type="GO" id="GO:0004129">
    <property type="term" value="F:cytochrome-c oxidase activity"/>
    <property type="evidence" value="ECO:0007669"/>
    <property type="project" value="InterPro"/>
</dbReference>
<dbReference type="PANTHER" id="PTHR11403:SF6">
    <property type="entry name" value="NITRIC OXIDE REDUCTASE SUBUNIT E"/>
    <property type="match status" value="1"/>
</dbReference>
<keyword evidence="5 7" id="KW-0472">Membrane</keyword>